<dbReference type="InterPro" id="IPR011060">
    <property type="entry name" value="RibuloseP-bd_barrel"/>
</dbReference>
<keyword evidence="5" id="KW-1185">Reference proteome</keyword>
<evidence type="ECO:0000256" key="3">
    <source>
        <dbReference type="SAM" id="MobiDB-lite"/>
    </source>
</evidence>
<keyword evidence="1" id="KW-0479">Metal-binding</keyword>
<feature type="region of interest" description="Disordered" evidence="3">
    <location>
        <begin position="338"/>
        <end position="359"/>
    </location>
</feature>
<dbReference type="PANTHER" id="PTHR11749">
    <property type="entry name" value="RIBULOSE-5-PHOSPHATE-3-EPIMERASE"/>
    <property type="match status" value="1"/>
</dbReference>
<dbReference type="PROSITE" id="PS01086">
    <property type="entry name" value="RIBUL_P_3_EPIMER_2"/>
    <property type="match status" value="1"/>
</dbReference>
<reference evidence="4 5" key="1">
    <citation type="submission" date="2024-02" db="EMBL/GenBank/DDBJ databases">
        <authorList>
            <person name="Chen Y."/>
            <person name="Shah S."/>
            <person name="Dougan E. K."/>
            <person name="Thang M."/>
            <person name="Chan C."/>
        </authorList>
    </citation>
    <scope>NUCLEOTIDE SEQUENCE [LARGE SCALE GENOMIC DNA]</scope>
</reference>
<dbReference type="Gene3D" id="3.20.20.70">
    <property type="entry name" value="Aldolase class I"/>
    <property type="match status" value="1"/>
</dbReference>
<accession>A0ABP0QNP6</accession>
<organism evidence="4 5">
    <name type="scientific">Durusdinium trenchii</name>
    <dbReference type="NCBI Taxonomy" id="1381693"/>
    <lineage>
        <taxon>Eukaryota</taxon>
        <taxon>Sar</taxon>
        <taxon>Alveolata</taxon>
        <taxon>Dinophyceae</taxon>
        <taxon>Suessiales</taxon>
        <taxon>Symbiodiniaceae</taxon>
        <taxon>Durusdinium</taxon>
    </lineage>
</organism>
<dbReference type="EMBL" id="CAXAMM010039773">
    <property type="protein sequence ID" value="CAK9088776.1"/>
    <property type="molecule type" value="Genomic_DNA"/>
</dbReference>
<dbReference type="Proteomes" id="UP001642464">
    <property type="component" value="Unassembled WGS sequence"/>
</dbReference>
<dbReference type="InterPro" id="IPR000056">
    <property type="entry name" value="Ribul_P_3_epim-like"/>
</dbReference>
<dbReference type="Pfam" id="PF00834">
    <property type="entry name" value="Ribul_P_3_epim"/>
    <property type="match status" value="1"/>
</dbReference>
<dbReference type="NCBIfam" id="NF004076">
    <property type="entry name" value="PRK05581.1-4"/>
    <property type="match status" value="1"/>
</dbReference>
<comment type="caution">
    <text evidence="4">The sequence shown here is derived from an EMBL/GenBank/DDBJ whole genome shotgun (WGS) entry which is preliminary data.</text>
</comment>
<feature type="region of interest" description="Disordered" evidence="3">
    <location>
        <begin position="371"/>
        <end position="555"/>
    </location>
</feature>
<feature type="compositionally biased region" description="Low complexity" evidence="3">
    <location>
        <begin position="343"/>
        <end position="359"/>
    </location>
</feature>
<evidence type="ECO:0000256" key="1">
    <source>
        <dbReference type="ARBA" id="ARBA00022723"/>
    </source>
</evidence>
<keyword evidence="2" id="KW-0413">Isomerase</keyword>
<sequence length="555" mass="60158">MAGLCGSFKACHCCTARIGPSVLDCDTAMLATEAARALRAGADYLHLDVMDGNFVPAISFGANVIGKLRAHHPKVFFDCHMMVAKPEEQVEQVAQAKAIHPDTKKNLLQFTFHIETTESRGKTQEVIDLVKQNGMLVGLALNPATPVEHVLPYLDQVDMALVMTVVPGKGGQSFMVDMMEKVRHVRAKYPEKDIEVDGGVKVHTVDEAAKAGANMIVSGTGVYKVEDMALAISTMKRSVELYGNGLTEDKLSPLRYDKDLAGYAACDQCAWASYHPSQCLVDLVHWIPPIRRSNAGAFLDTPVPTDDLPPPAARRAAQVAARFLVQLGAPSEDVAKWSVDPEATLPSSTGSTGSGVASKASAMLRRNVTLFNGNEGEESKASEHKEHKEDDYDPSKLLSHEDTSKAHEEQDDYDPSKILNHGEEGKEHKEDDYDPSKILSGHGDEGKAHEEDDYDPMKILNHGDETKETGHEGEHAGEHGKEGEVVHGEKKEDPLKDVVVDPDSGHILDGKSGQEIDPLTGEVVDDGSYIDEGTGLAIDPYQGRLYDPVTGQGND</sequence>
<evidence type="ECO:0000313" key="5">
    <source>
        <dbReference type="Proteomes" id="UP001642464"/>
    </source>
</evidence>
<dbReference type="CDD" id="cd00429">
    <property type="entry name" value="RPE"/>
    <property type="match status" value="1"/>
</dbReference>
<proteinExistence type="predicted"/>
<dbReference type="InterPro" id="IPR013785">
    <property type="entry name" value="Aldolase_TIM"/>
</dbReference>
<name>A0ABP0QNP6_9DINO</name>
<protein>
    <submittedName>
        <fullName evidence="4">Ribulose-phosphate 3-epimerase (Ribulose-5-phosphate-3-epimerase)</fullName>
    </submittedName>
</protein>
<feature type="compositionally biased region" description="Basic and acidic residues" evidence="3">
    <location>
        <begin position="420"/>
        <end position="435"/>
    </location>
</feature>
<dbReference type="SUPFAM" id="SSF51366">
    <property type="entry name" value="Ribulose-phoshate binding barrel"/>
    <property type="match status" value="1"/>
</dbReference>
<feature type="compositionally biased region" description="Basic and acidic residues" evidence="3">
    <location>
        <begin position="461"/>
        <end position="514"/>
    </location>
</feature>
<evidence type="ECO:0000256" key="2">
    <source>
        <dbReference type="ARBA" id="ARBA00023235"/>
    </source>
</evidence>
<evidence type="ECO:0000313" key="4">
    <source>
        <dbReference type="EMBL" id="CAK9088776.1"/>
    </source>
</evidence>
<gene>
    <name evidence="4" type="ORF">SCF082_LOCUS41933</name>
</gene>
<feature type="compositionally biased region" description="Basic and acidic residues" evidence="3">
    <location>
        <begin position="377"/>
        <end position="408"/>
    </location>
</feature>